<sequence>MQYVRSISGSVSKTWNSINPATLSGAIDVIVIEQEDGTLACSPFHVRFGKFSLLRPYEKKVEFSVNGVKQDYAMKLGEGGEAFFVFETTAEIPASLQTSPLVSPTSSPKMRSEENIPSSLSEPEYLDLDRSPSPTENQADGKSSAELPILSRGMRASSDLGTITPLSRSPDNDSTLGRSRHGSFSEGPAKIDRMATDSVLLTKNRSNSIGVTNQPYAVNVSGDETTPDGRSRSPPPLSLEEVMSRAESLSKKLSGSNIPSRVTETGDLMLDMTGYKSSEEDALRAEVIARKILAEELEGNYDIGALIGADEHGNLWIYSSEEAKEAADRRATFNTMRPGSAMSENAISDPGYHSDSDPSIHDKAVTARHYRTQSDVQPGFPTPPQSPSQDSLALEPTRNYAKTLRLTSDQLKALKLRPGPNNMSFSVNRATCTANMYLWNGNTPIVISDIDGTITKSDALGHVLNMIGRDWTHAGVAKLYTDIVNNGYNIMYLTSRSVGQADTTRAYLYGVCQDGYRLPKGPVIMSPDRTMAALRREIYLRKPEVFKMACLRDILNLFNGKENPFYAGFGNRLTDALSYRSVNIPSTRIFTINSNTEVSLDLLSLNKYKSSYVSMGELLDHFFPPVSLLVQAGGEEYTDFTYWREPPPDLEAFSCTDSEAEDEEPEEDEEEDEEEEDEEEEEELDEDDELEEDEEYDGEISDDGSEALDEEEIDEEEDLGASYISQDSVDGFELADDHHIVPKEEEVRALYEHKDKRDVDSEAATTLVSVFACSTSSDTHRKAVDDTSARSYLLRTVLRQVQQRACPAKHSARLQCISSIPPSPSDMASPSHPSNSGAPTTNHPITPPADHHQSTPNAASNMNTTNNTTTTSTSTNNPATTTTANPNTTATTAPAPSTTPAPPNQPTQIPSTSLKDSGKSRRPRDVRLIHMLLASLGVTAYQERVPLQLLDFAYRYTSSVLQDAVHLATEGYAGATTDTGAAARGPPEVNSVSLPALRLSIASRLHYQFQSGLPKEFLMDVAAERNRVALPGASRGFDQQGNSKVVAGSQGSVLMGGLRLPPERFCLTGTGWNLREEWESEGEEEVEMEQPGDFGGDGTSGGARENGVTGVKKEEDGEDEDEDGKMEDVFGEDTAMGEDDDADKDMTDV</sequence>
<keyword evidence="2" id="KW-1185">Reference proteome</keyword>
<gene>
    <name evidence="1" type="ORF">BO95DRAFT_478757</name>
</gene>
<reference evidence="1" key="1">
    <citation type="submission" date="2018-02" db="EMBL/GenBank/DDBJ databases">
        <title>The genomes of Aspergillus section Nigri reveals drivers in fungal speciation.</title>
        <authorList>
            <consortium name="DOE Joint Genome Institute"/>
            <person name="Vesth T.C."/>
            <person name="Nybo J."/>
            <person name="Theobald S."/>
            <person name="Brandl J."/>
            <person name="Frisvad J.C."/>
            <person name="Nielsen K.F."/>
            <person name="Lyhne E.K."/>
            <person name="Kogle M.E."/>
            <person name="Kuo A."/>
            <person name="Riley R."/>
            <person name="Clum A."/>
            <person name="Nolan M."/>
            <person name="Lipzen A."/>
            <person name="Salamov A."/>
            <person name="Henrissat B."/>
            <person name="Wiebenga A."/>
            <person name="De vries R.P."/>
            <person name="Grigoriev I.V."/>
            <person name="Mortensen U.H."/>
            <person name="Andersen M.R."/>
            <person name="Baker S.E."/>
        </authorList>
    </citation>
    <scope>NUCLEOTIDE SEQUENCE</scope>
    <source>
        <strain evidence="1">CBS 621.78</strain>
    </source>
</reference>
<dbReference type="EMBL" id="KZ825314">
    <property type="protein sequence ID" value="RAH50271.1"/>
    <property type="molecule type" value="Genomic_DNA"/>
</dbReference>
<evidence type="ECO:0000313" key="1">
    <source>
        <dbReference type="EMBL" id="RAH50271.1"/>
    </source>
</evidence>
<organism evidence="1 2">
    <name type="scientific">Aspergillus brunneoviolaceus CBS 621.78</name>
    <dbReference type="NCBI Taxonomy" id="1450534"/>
    <lineage>
        <taxon>Eukaryota</taxon>
        <taxon>Fungi</taxon>
        <taxon>Dikarya</taxon>
        <taxon>Ascomycota</taxon>
        <taxon>Pezizomycotina</taxon>
        <taxon>Eurotiomycetes</taxon>
        <taxon>Eurotiomycetidae</taxon>
        <taxon>Eurotiales</taxon>
        <taxon>Aspergillaceae</taxon>
        <taxon>Aspergillus</taxon>
        <taxon>Aspergillus subgen. Circumdati</taxon>
    </lineage>
</organism>
<evidence type="ECO:0000313" key="2">
    <source>
        <dbReference type="Proteomes" id="UP000249057"/>
    </source>
</evidence>
<proteinExistence type="predicted"/>
<dbReference type="Proteomes" id="UP000249057">
    <property type="component" value="Unassembled WGS sequence"/>
</dbReference>
<protein>
    <submittedName>
        <fullName evidence="1">LNS2-domain-containing protein</fullName>
    </submittedName>
</protein>
<name>A0ACD1GLX7_9EURO</name>
<accession>A0ACD1GLX7</accession>